<dbReference type="PANTHER" id="PTHR11991">
    <property type="entry name" value="TRANSLATIONALLY CONTROLLED TUMOR PROTEIN-RELATED"/>
    <property type="match status" value="1"/>
</dbReference>
<gene>
    <name evidence="3" type="ORF">CHRIB12_LOCUS14083</name>
</gene>
<protein>
    <recommendedName>
        <fullName evidence="2">TCTP domain-containing protein</fullName>
    </recommendedName>
</protein>
<comment type="caution">
    <text evidence="3">The sequence shown here is derived from an EMBL/GenBank/DDBJ whole genome shotgun (WGS) entry which is preliminary data.</text>
</comment>
<dbReference type="InterPro" id="IPR034737">
    <property type="entry name" value="TCTP"/>
</dbReference>
<dbReference type="InterPro" id="IPR018103">
    <property type="entry name" value="Translation_control_tumour_CS"/>
</dbReference>
<dbReference type="AlphaFoldDB" id="A0A915ZG73"/>
<dbReference type="InterPro" id="IPR018105">
    <property type="entry name" value="Translational_control_tumour_p"/>
</dbReference>
<reference evidence="3" key="1">
    <citation type="submission" date="2020-05" db="EMBL/GenBank/DDBJ databases">
        <authorList>
            <person name="Rincon C."/>
            <person name="Sanders R I."/>
            <person name="Robbins C."/>
            <person name="Chaturvedi A."/>
        </authorList>
    </citation>
    <scope>NUCLEOTIDE SEQUENCE</scope>
    <source>
        <strain evidence="3">CHB12</strain>
    </source>
</reference>
<name>A0A915ZG73_9GLOM</name>
<comment type="similarity">
    <text evidence="1">Belongs to the TCTP family.</text>
</comment>
<dbReference type="Proteomes" id="UP000684084">
    <property type="component" value="Unassembled WGS sequence"/>
</dbReference>
<dbReference type="PROSITE" id="PS01002">
    <property type="entry name" value="TCTP_1"/>
    <property type="match status" value="1"/>
</dbReference>
<dbReference type="VEuPathDB" id="FungiDB:RhiirFUN_014970"/>
<dbReference type="OrthoDB" id="10248936at2759"/>
<dbReference type="PROSITE" id="PS51797">
    <property type="entry name" value="TCTP_3"/>
    <property type="match status" value="1"/>
</dbReference>
<dbReference type="GO" id="GO:0005737">
    <property type="term" value="C:cytoplasm"/>
    <property type="evidence" value="ECO:0007669"/>
    <property type="project" value="TreeGrafter"/>
</dbReference>
<dbReference type="EMBL" id="CAGKOT010000032">
    <property type="protein sequence ID" value="CAB5373611.1"/>
    <property type="molecule type" value="Genomic_DNA"/>
</dbReference>
<evidence type="ECO:0000256" key="1">
    <source>
        <dbReference type="PROSITE-ProRule" id="PRU01133"/>
    </source>
</evidence>
<evidence type="ECO:0000313" key="4">
    <source>
        <dbReference type="Proteomes" id="UP000684084"/>
    </source>
</evidence>
<proteinExistence type="inferred from homology"/>
<evidence type="ECO:0000259" key="2">
    <source>
        <dbReference type="PROSITE" id="PS51797"/>
    </source>
</evidence>
<evidence type="ECO:0000313" key="3">
    <source>
        <dbReference type="EMBL" id="CAB5373611.1"/>
    </source>
</evidence>
<dbReference type="Pfam" id="PF00838">
    <property type="entry name" value="TCTP"/>
    <property type="match status" value="2"/>
</dbReference>
<accession>A0A915ZG73</accession>
<feature type="domain" description="TCTP" evidence="2">
    <location>
        <begin position="1"/>
        <end position="121"/>
    </location>
</feature>
<sequence>MIIYKDVFHPEEEFCSDAYPMKLVDDVVYEVDCQLVTVKKGVDIDIGANPSAEEAEEALEEGSEQVNNPKSKKVLGNFNDYQFYTGKNFEQEGMIALLNYREDGITPYFTLFKDGLIEEKVVCINISFFFKKKSI</sequence>
<organism evidence="3 4">
    <name type="scientific">Rhizophagus irregularis</name>
    <dbReference type="NCBI Taxonomy" id="588596"/>
    <lineage>
        <taxon>Eukaryota</taxon>
        <taxon>Fungi</taxon>
        <taxon>Fungi incertae sedis</taxon>
        <taxon>Mucoromycota</taxon>
        <taxon>Glomeromycotina</taxon>
        <taxon>Glomeromycetes</taxon>
        <taxon>Glomerales</taxon>
        <taxon>Glomeraceae</taxon>
        <taxon>Rhizophagus</taxon>
    </lineage>
</organism>
<dbReference type="PANTHER" id="PTHR11991:SF0">
    <property type="entry name" value="TRANSLATIONALLY-CONTROLLED TUMOR PROTEIN"/>
    <property type="match status" value="1"/>
</dbReference>
<dbReference type="GO" id="GO:0005509">
    <property type="term" value="F:calcium ion binding"/>
    <property type="evidence" value="ECO:0007669"/>
    <property type="project" value="TreeGrafter"/>
</dbReference>